<name>A0A8T2GSV3_9BRAS</name>
<dbReference type="AlphaFoldDB" id="A0A8T2GSV3"/>
<keyword evidence="2" id="KW-1185">Reference proteome</keyword>
<evidence type="ECO:0000313" key="2">
    <source>
        <dbReference type="Proteomes" id="UP000694240"/>
    </source>
</evidence>
<sequence length="54" mass="6289">MFFKLEILESCSHSERSSDRTCHTIEKDLVSSATPFYLQCFFIRGSCDLLLLRN</sequence>
<dbReference type="EMBL" id="JAEFBK010000001">
    <property type="protein sequence ID" value="KAG7650350.1"/>
    <property type="molecule type" value="Genomic_DNA"/>
</dbReference>
<accession>A0A8T2GSV3</accession>
<gene>
    <name evidence="1" type="ORF">ISN45_At01g053150</name>
</gene>
<evidence type="ECO:0000313" key="1">
    <source>
        <dbReference type="EMBL" id="KAG7650350.1"/>
    </source>
</evidence>
<organism evidence="1 2">
    <name type="scientific">Arabidopsis thaliana x Arabidopsis arenosa</name>
    <dbReference type="NCBI Taxonomy" id="1240361"/>
    <lineage>
        <taxon>Eukaryota</taxon>
        <taxon>Viridiplantae</taxon>
        <taxon>Streptophyta</taxon>
        <taxon>Embryophyta</taxon>
        <taxon>Tracheophyta</taxon>
        <taxon>Spermatophyta</taxon>
        <taxon>Magnoliopsida</taxon>
        <taxon>eudicotyledons</taxon>
        <taxon>Gunneridae</taxon>
        <taxon>Pentapetalae</taxon>
        <taxon>rosids</taxon>
        <taxon>malvids</taxon>
        <taxon>Brassicales</taxon>
        <taxon>Brassicaceae</taxon>
        <taxon>Camelineae</taxon>
        <taxon>Arabidopsis</taxon>
    </lineage>
</organism>
<comment type="caution">
    <text evidence="1">The sequence shown here is derived from an EMBL/GenBank/DDBJ whole genome shotgun (WGS) entry which is preliminary data.</text>
</comment>
<reference evidence="1 2" key="1">
    <citation type="submission" date="2020-12" db="EMBL/GenBank/DDBJ databases">
        <title>Concerted genomic and epigenomic changes stabilize Arabidopsis allopolyploids.</title>
        <authorList>
            <person name="Chen Z."/>
        </authorList>
    </citation>
    <scope>NUCLEOTIDE SEQUENCE [LARGE SCALE GENOMIC DNA]</scope>
    <source>
        <strain evidence="1">Allo738</strain>
        <tissue evidence="1">Leaf</tissue>
    </source>
</reference>
<proteinExistence type="predicted"/>
<dbReference type="Proteomes" id="UP000694240">
    <property type="component" value="Chromosome 1"/>
</dbReference>
<protein>
    <submittedName>
        <fullName evidence="1">Uncharacterized protein</fullName>
    </submittedName>
</protein>